<evidence type="ECO:0000256" key="11">
    <source>
        <dbReference type="HAMAP-Rule" id="MF_00454"/>
    </source>
</evidence>
<dbReference type="GO" id="GO:0140114">
    <property type="term" value="P:cellular detoxification of fluoride"/>
    <property type="evidence" value="ECO:0007669"/>
    <property type="project" value="UniProtKB-UniRule"/>
</dbReference>
<feature type="transmembrane region" description="Helical" evidence="11">
    <location>
        <begin position="106"/>
        <end position="126"/>
    </location>
</feature>
<evidence type="ECO:0000256" key="7">
    <source>
        <dbReference type="ARBA" id="ARBA00023136"/>
    </source>
</evidence>
<dbReference type="InterPro" id="IPR003691">
    <property type="entry name" value="FluC"/>
</dbReference>
<dbReference type="PANTHER" id="PTHR28259">
    <property type="entry name" value="FLUORIDE EXPORT PROTEIN 1-RELATED"/>
    <property type="match status" value="1"/>
</dbReference>
<feature type="binding site" evidence="11">
    <location>
        <position position="79"/>
    </location>
    <ligand>
        <name>Na(+)</name>
        <dbReference type="ChEBI" id="CHEBI:29101"/>
        <note>structural</note>
    </ligand>
</feature>
<keyword evidence="11" id="KW-0915">Sodium</keyword>
<accession>A0A0D8JAM7</accession>
<feature type="transmembrane region" description="Helical" evidence="11">
    <location>
        <begin position="35"/>
        <end position="56"/>
    </location>
</feature>
<keyword evidence="13" id="KW-1185">Reference proteome</keyword>
<dbReference type="STRING" id="1544798.LH29_11860"/>
<dbReference type="GO" id="GO:0046872">
    <property type="term" value="F:metal ion binding"/>
    <property type="evidence" value="ECO:0007669"/>
    <property type="project" value="UniProtKB-KW"/>
</dbReference>
<feature type="binding site" evidence="11">
    <location>
        <position position="76"/>
    </location>
    <ligand>
        <name>Na(+)</name>
        <dbReference type="ChEBI" id="CHEBI:29101"/>
        <note>structural</note>
    </ligand>
</feature>
<dbReference type="GO" id="GO:0062054">
    <property type="term" value="F:fluoride channel activity"/>
    <property type="evidence" value="ECO:0007669"/>
    <property type="project" value="UniProtKB-UniRule"/>
</dbReference>
<keyword evidence="4 11" id="KW-0812">Transmembrane</keyword>
<dbReference type="Pfam" id="PF02537">
    <property type="entry name" value="CRCB"/>
    <property type="match status" value="1"/>
</dbReference>
<dbReference type="PANTHER" id="PTHR28259:SF1">
    <property type="entry name" value="FLUORIDE EXPORT PROTEIN 1-RELATED"/>
    <property type="match status" value="1"/>
</dbReference>
<dbReference type="NCBIfam" id="TIGR00494">
    <property type="entry name" value="crcB"/>
    <property type="match status" value="1"/>
</dbReference>
<protein>
    <recommendedName>
        <fullName evidence="11">Fluoride-specific ion channel FluC</fullName>
    </recommendedName>
</protein>
<evidence type="ECO:0000256" key="3">
    <source>
        <dbReference type="ARBA" id="ARBA00022519"/>
    </source>
</evidence>
<comment type="similarity">
    <text evidence="9 11">Belongs to the fluoride channel Fluc/FEX (TC 1.A.43) family.</text>
</comment>
<keyword evidence="11" id="KW-0813">Transport</keyword>
<evidence type="ECO:0000256" key="10">
    <source>
        <dbReference type="ARBA" id="ARBA00035585"/>
    </source>
</evidence>
<organism evidence="12 13">
    <name type="scientific">Draconibacterium sediminis</name>
    <dbReference type="NCBI Taxonomy" id="1544798"/>
    <lineage>
        <taxon>Bacteria</taxon>
        <taxon>Pseudomonadati</taxon>
        <taxon>Bacteroidota</taxon>
        <taxon>Bacteroidia</taxon>
        <taxon>Marinilabiliales</taxon>
        <taxon>Prolixibacteraceae</taxon>
        <taxon>Draconibacterium</taxon>
    </lineage>
</organism>
<dbReference type="OrthoDB" id="9815830at2"/>
<dbReference type="GO" id="GO:0005886">
    <property type="term" value="C:plasma membrane"/>
    <property type="evidence" value="ECO:0007669"/>
    <property type="project" value="UniProtKB-SubCell"/>
</dbReference>
<dbReference type="HAMAP" id="MF_00454">
    <property type="entry name" value="FluC"/>
    <property type="match status" value="1"/>
</dbReference>
<evidence type="ECO:0000313" key="12">
    <source>
        <dbReference type="EMBL" id="KJF43769.1"/>
    </source>
</evidence>
<evidence type="ECO:0000256" key="9">
    <source>
        <dbReference type="ARBA" id="ARBA00035120"/>
    </source>
</evidence>
<keyword evidence="11" id="KW-0479">Metal-binding</keyword>
<keyword evidence="8 11" id="KW-0407">Ion channel</keyword>
<keyword evidence="5 11" id="KW-1133">Transmembrane helix</keyword>
<reference evidence="12 13" key="1">
    <citation type="submission" date="2014-09" db="EMBL/GenBank/DDBJ databases">
        <title>Draft Genome Sequence of Draconibacterium sp. JN14CK-3.</title>
        <authorList>
            <person name="Dong C."/>
            <person name="Lai Q."/>
            <person name="Shao Z."/>
        </authorList>
    </citation>
    <scope>NUCLEOTIDE SEQUENCE [LARGE SCALE GENOMIC DNA]</scope>
    <source>
        <strain evidence="12 13">JN14CK-3</strain>
    </source>
</reference>
<evidence type="ECO:0000256" key="6">
    <source>
        <dbReference type="ARBA" id="ARBA00023065"/>
    </source>
</evidence>
<dbReference type="EMBL" id="JRHC01000002">
    <property type="protein sequence ID" value="KJF43769.1"/>
    <property type="molecule type" value="Genomic_DNA"/>
</dbReference>
<dbReference type="RefSeq" id="WP_045029714.1">
    <property type="nucleotide sequence ID" value="NZ_CAJXKZ010000013.1"/>
</dbReference>
<gene>
    <name evidence="11" type="primary">fluC</name>
    <name evidence="11" type="synonym">crcB</name>
    <name evidence="12" type="ORF">LH29_11860</name>
</gene>
<keyword evidence="3" id="KW-0997">Cell inner membrane</keyword>
<dbReference type="AlphaFoldDB" id="A0A0D8JAM7"/>
<comment type="subcellular location">
    <subcellularLocation>
        <location evidence="1 11">Cell membrane</location>
        <topology evidence="1 11">Multi-pass membrane protein</topology>
    </subcellularLocation>
</comment>
<proteinExistence type="inferred from homology"/>
<keyword evidence="6 11" id="KW-0406">Ion transport</keyword>
<evidence type="ECO:0000256" key="1">
    <source>
        <dbReference type="ARBA" id="ARBA00004651"/>
    </source>
</evidence>
<evidence type="ECO:0000256" key="2">
    <source>
        <dbReference type="ARBA" id="ARBA00022475"/>
    </source>
</evidence>
<evidence type="ECO:0000256" key="4">
    <source>
        <dbReference type="ARBA" id="ARBA00022692"/>
    </source>
</evidence>
<dbReference type="Proteomes" id="UP000032544">
    <property type="component" value="Unassembled WGS sequence"/>
</dbReference>
<comment type="activity regulation">
    <text evidence="11">Na(+) is not transported, but it plays an essential structural role and its presence is essential for fluoride channel function.</text>
</comment>
<name>A0A0D8JAM7_9BACT</name>
<comment type="catalytic activity">
    <reaction evidence="10">
        <text>fluoride(in) = fluoride(out)</text>
        <dbReference type="Rhea" id="RHEA:76159"/>
        <dbReference type="ChEBI" id="CHEBI:17051"/>
    </reaction>
    <physiologicalReaction direction="left-to-right" evidence="10">
        <dbReference type="Rhea" id="RHEA:76160"/>
    </physiologicalReaction>
</comment>
<feature type="transmembrane region" description="Helical" evidence="11">
    <location>
        <begin position="68"/>
        <end position="86"/>
    </location>
</feature>
<keyword evidence="2 11" id="KW-1003">Cell membrane</keyword>
<sequence length="127" mass="13931">MLRTILLVGTGGFIGSVLRYLVQIFVEKGMSTTFPWGTFVANMAGSFIIGIVFALAQKGNLLNAEWRMFLAVGFCGGFTTFSSFAYNNLTMLKEQTYGQFFLNVGGSLFFGLLAVYLGMILVRAVIH</sequence>
<comment type="function">
    <text evidence="11">Fluoride-specific ion channel. Important for reducing fluoride concentration in the cell, thus reducing its toxicity.</text>
</comment>
<keyword evidence="7 11" id="KW-0472">Membrane</keyword>
<evidence type="ECO:0000256" key="5">
    <source>
        <dbReference type="ARBA" id="ARBA00022989"/>
    </source>
</evidence>
<evidence type="ECO:0000256" key="8">
    <source>
        <dbReference type="ARBA" id="ARBA00023303"/>
    </source>
</evidence>
<comment type="caution">
    <text evidence="12">The sequence shown here is derived from an EMBL/GenBank/DDBJ whole genome shotgun (WGS) entry which is preliminary data.</text>
</comment>
<evidence type="ECO:0000313" key="13">
    <source>
        <dbReference type="Proteomes" id="UP000032544"/>
    </source>
</evidence>